<keyword evidence="4 7" id="KW-0255">Endonuclease</keyword>
<keyword evidence="3 7" id="KW-0540">Nuclease</keyword>
<dbReference type="Gene3D" id="3.30.230.10">
    <property type="match status" value="1"/>
</dbReference>
<dbReference type="PANTHER" id="PTHR33992:SF1">
    <property type="entry name" value="RIBONUCLEASE P PROTEIN COMPONENT"/>
    <property type="match status" value="1"/>
</dbReference>
<dbReference type="AlphaFoldDB" id="A0A2M7G4Z9"/>
<keyword evidence="6 7" id="KW-0694">RNA-binding</keyword>
<evidence type="ECO:0000256" key="3">
    <source>
        <dbReference type="ARBA" id="ARBA00022722"/>
    </source>
</evidence>
<comment type="caution">
    <text evidence="9">The sequence shown here is derived from an EMBL/GenBank/DDBJ whole genome shotgun (WGS) entry which is preliminary data.</text>
</comment>
<dbReference type="InterPro" id="IPR020539">
    <property type="entry name" value="RNase_P_CS"/>
</dbReference>
<accession>A0A2M7G4Z9</accession>
<dbReference type="PROSITE" id="PS00648">
    <property type="entry name" value="RIBONUCLEASE_P"/>
    <property type="match status" value="1"/>
</dbReference>
<dbReference type="EMBL" id="PFFQ01000031">
    <property type="protein sequence ID" value="PIW17026.1"/>
    <property type="molecule type" value="Genomic_DNA"/>
</dbReference>
<evidence type="ECO:0000256" key="4">
    <source>
        <dbReference type="ARBA" id="ARBA00022759"/>
    </source>
</evidence>
<evidence type="ECO:0000256" key="5">
    <source>
        <dbReference type="ARBA" id="ARBA00022801"/>
    </source>
</evidence>
<dbReference type="InterPro" id="IPR000100">
    <property type="entry name" value="RNase_P"/>
</dbReference>
<dbReference type="InterPro" id="IPR014721">
    <property type="entry name" value="Ribsml_uS5_D2-typ_fold_subgr"/>
</dbReference>
<evidence type="ECO:0000256" key="7">
    <source>
        <dbReference type="HAMAP-Rule" id="MF_00227"/>
    </source>
</evidence>
<reference evidence="9 10" key="1">
    <citation type="submission" date="2017-09" db="EMBL/GenBank/DDBJ databases">
        <title>Depth-based differentiation of microbial function through sediment-hosted aquifers and enrichment of novel symbionts in the deep terrestrial subsurface.</title>
        <authorList>
            <person name="Probst A.J."/>
            <person name="Ladd B."/>
            <person name="Jarett J.K."/>
            <person name="Geller-Mcgrath D.E."/>
            <person name="Sieber C.M."/>
            <person name="Emerson J.B."/>
            <person name="Anantharaman K."/>
            <person name="Thomas B.C."/>
            <person name="Malmstrom R."/>
            <person name="Stieglmeier M."/>
            <person name="Klingl A."/>
            <person name="Woyke T."/>
            <person name="Ryan C.M."/>
            <person name="Banfield J.F."/>
        </authorList>
    </citation>
    <scope>NUCLEOTIDE SEQUENCE [LARGE SCALE GENOMIC DNA]</scope>
    <source>
        <strain evidence="9">CG17_big_fil_post_rev_8_21_14_2_50_48_46</strain>
    </source>
</reference>
<evidence type="ECO:0000256" key="8">
    <source>
        <dbReference type="NCBIfam" id="TIGR00188"/>
    </source>
</evidence>
<dbReference type="GO" id="GO:0000049">
    <property type="term" value="F:tRNA binding"/>
    <property type="evidence" value="ECO:0007669"/>
    <property type="project" value="UniProtKB-UniRule"/>
</dbReference>
<comment type="function">
    <text evidence="1 7">RNaseP catalyzes the removal of the 5'-leader sequence from pre-tRNA to produce the mature 5'-terminus. It can also cleave other RNA substrates such as 4.5S RNA. The protein component plays an auxiliary but essential role in vivo by binding to the 5'-leader sequence and broadening the substrate specificity of the ribozyme.</text>
</comment>
<name>A0A2M7G4Z9_9BACT</name>
<evidence type="ECO:0000256" key="2">
    <source>
        <dbReference type="ARBA" id="ARBA00022694"/>
    </source>
</evidence>
<protein>
    <recommendedName>
        <fullName evidence="7 8">Ribonuclease P protein component</fullName>
        <shortName evidence="7">RNase P protein</shortName>
        <shortName evidence="7">RNaseP protein</shortName>
        <ecNumber evidence="7 8">3.1.26.5</ecNumber>
    </recommendedName>
    <alternativeName>
        <fullName evidence="7">Protein C5</fullName>
    </alternativeName>
</protein>
<evidence type="ECO:0000256" key="6">
    <source>
        <dbReference type="ARBA" id="ARBA00022884"/>
    </source>
</evidence>
<dbReference type="NCBIfam" id="TIGR00188">
    <property type="entry name" value="rnpA"/>
    <property type="match status" value="1"/>
</dbReference>
<dbReference type="GO" id="GO:0004526">
    <property type="term" value="F:ribonuclease P activity"/>
    <property type="evidence" value="ECO:0007669"/>
    <property type="project" value="UniProtKB-UniRule"/>
</dbReference>
<keyword evidence="2 7" id="KW-0819">tRNA processing</keyword>
<dbReference type="GO" id="GO:0030677">
    <property type="term" value="C:ribonuclease P complex"/>
    <property type="evidence" value="ECO:0007669"/>
    <property type="project" value="TreeGrafter"/>
</dbReference>
<evidence type="ECO:0000256" key="1">
    <source>
        <dbReference type="ARBA" id="ARBA00002663"/>
    </source>
</evidence>
<comment type="subunit">
    <text evidence="7">Consists of a catalytic RNA component (M1 or rnpB) and a protein subunit.</text>
</comment>
<dbReference type="EC" id="3.1.26.5" evidence="7 8"/>
<evidence type="ECO:0000313" key="10">
    <source>
        <dbReference type="Proteomes" id="UP000231019"/>
    </source>
</evidence>
<dbReference type="HAMAP" id="MF_00227">
    <property type="entry name" value="RNase_P"/>
    <property type="match status" value="1"/>
</dbReference>
<dbReference type="GO" id="GO:0042781">
    <property type="term" value="F:3'-tRNA processing endoribonuclease activity"/>
    <property type="evidence" value="ECO:0007669"/>
    <property type="project" value="TreeGrafter"/>
</dbReference>
<evidence type="ECO:0000313" key="9">
    <source>
        <dbReference type="EMBL" id="PIW17026.1"/>
    </source>
</evidence>
<dbReference type="PANTHER" id="PTHR33992">
    <property type="entry name" value="RIBONUCLEASE P PROTEIN COMPONENT"/>
    <property type="match status" value="1"/>
</dbReference>
<gene>
    <name evidence="7 9" type="primary">rnpA</name>
    <name evidence="9" type="ORF">COW36_10310</name>
</gene>
<organism evidence="9 10">
    <name type="scientific">bacterium (Candidatus Blackallbacteria) CG17_big_fil_post_rev_8_21_14_2_50_48_46</name>
    <dbReference type="NCBI Taxonomy" id="2014261"/>
    <lineage>
        <taxon>Bacteria</taxon>
        <taxon>Candidatus Blackallbacteria</taxon>
    </lineage>
</organism>
<proteinExistence type="inferred from homology"/>
<comment type="catalytic activity">
    <reaction evidence="7">
        <text>Endonucleolytic cleavage of RNA, removing 5'-extranucleotides from tRNA precursor.</text>
        <dbReference type="EC" id="3.1.26.5"/>
    </reaction>
</comment>
<dbReference type="GO" id="GO:0001682">
    <property type="term" value="P:tRNA 5'-leader removal"/>
    <property type="evidence" value="ECO:0007669"/>
    <property type="project" value="UniProtKB-UniRule"/>
</dbReference>
<comment type="similarity">
    <text evidence="7">Belongs to the RnpA family.</text>
</comment>
<dbReference type="Proteomes" id="UP000231019">
    <property type="component" value="Unassembled WGS sequence"/>
</dbReference>
<sequence length="125" mass="14516">MLPREERLCRRDDFLRLQKKGKMFRSRLLRLVVAPAPDEQRLAGFTVSKRISKKATERNRIKRRLRAAYRCFYPQVAKGVFLLFIAQDAIRDAGFEEIQRQIDRLLREAGLTTGAYAGTSVRTSD</sequence>
<keyword evidence="5 7" id="KW-0378">Hydrolase</keyword>
<dbReference type="InterPro" id="IPR020568">
    <property type="entry name" value="Ribosomal_Su5_D2-typ_SF"/>
</dbReference>
<dbReference type="SUPFAM" id="SSF54211">
    <property type="entry name" value="Ribosomal protein S5 domain 2-like"/>
    <property type="match status" value="1"/>
</dbReference>
<dbReference type="Pfam" id="PF00825">
    <property type="entry name" value="Ribonuclease_P"/>
    <property type="match status" value="1"/>
</dbReference>